<dbReference type="AlphaFoldDB" id="A0A6J2Y992"/>
<evidence type="ECO:0000256" key="2">
    <source>
        <dbReference type="ARBA" id="ARBA00022603"/>
    </source>
</evidence>
<feature type="binding site" evidence="6">
    <location>
        <position position="130"/>
    </location>
    <ligand>
        <name>S-adenosyl-L-methionine</name>
        <dbReference type="ChEBI" id="CHEBI:59789"/>
    </ligand>
</feature>
<evidence type="ECO:0000256" key="4">
    <source>
        <dbReference type="ARBA" id="ARBA00022691"/>
    </source>
</evidence>
<dbReference type="EC" id="2.1.1.-" evidence="5"/>
<feature type="binding site" evidence="6">
    <location>
        <position position="81"/>
    </location>
    <ligand>
        <name>S-adenosyl-L-methionine</name>
        <dbReference type="ChEBI" id="CHEBI:59789"/>
    </ligand>
</feature>
<dbReference type="InParanoid" id="A0A6J2Y992"/>
<protein>
    <recommendedName>
        <fullName evidence="5">U6 small nuclear RNA (adenine-(43)-N(6))-methyltransferase</fullName>
        <ecNumber evidence="5">2.1.1.-</ecNumber>
    </recommendedName>
</protein>
<evidence type="ECO:0000256" key="1">
    <source>
        <dbReference type="ARBA" id="ARBA00005878"/>
    </source>
</evidence>
<dbReference type="Gene3D" id="3.40.50.150">
    <property type="entry name" value="Vaccinia Virus protein VP39"/>
    <property type="match status" value="1"/>
</dbReference>
<dbReference type="PANTHER" id="PTHR13393:SF0">
    <property type="entry name" value="RNA N6-ADENOSINE-METHYLTRANSFERASE METTL16"/>
    <property type="match status" value="1"/>
</dbReference>
<dbReference type="InterPro" id="IPR017182">
    <property type="entry name" value="METTL16/PsiM"/>
</dbReference>
<dbReference type="InterPro" id="IPR010286">
    <property type="entry name" value="METTL16/RlmF"/>
</dbReference>
<feature type="binding site" evidence="6">
    <location>
        <position position="179"/>
    </location>
    <ligand>
        <name>S-adenosyl-L-methionine</name>
        <dbReference type="ChEBI" id="CHEBI:59789"/>
    </ligand>
</feature>
<evidence type="ECO:0000256" key="5">
    <source>
        <dbReference type="PIRNR" id="PIRNR037350"/>
    </source>
</evidence>
<dbReference type="GO" id="GO:0070475">
    <property type="term" value="P:rRNA base methylation"/>
    <property type="evidence" value="ECO:0007669"/>
    <property type="project" value="TreeGrafter"/>
</dbReference>
<dbReference type="FunCoup" id="A0A6J2Y992">
    <property type="interactions" value="2275"/>
</dbReference>
<comment type="similarity">
    <text evidence="1 5">Belongs to the methyltransferase superfamily. METTL16/RlmF family.</text>
</comment>
<dbReference type="PANTHER" id="PTHR13393">
    <property type="entry name" value="SAM-DEPENDENT METHYLTRANSFERASE"/>
    <property type="match status" value="1"/>
</dbReference>
<keyword evidence="7" id="KW-1185">Reference proteome</keyword>
<dbReference type="InterPro" id="IPR029063">
    <property type="entry name" value="SAM-dependent_MTases_sf"/>
</dbReference>
<keyword evidence="2 5" id="KW-0489">Methyltransferase</keyword>
<dbReference type="CDD" id="cd02440">
    <property type="entry name" value="AdoMet_MTases"/>
    <property type="match status" value="1"/>
</dbReference>
<feature type="binding site" evidence="6">
    <location>
        <position position="107"/>
    </location>
    <ligand>
        <name>S-adenosyl-L-methionine</name>
        <dbReference type="ChEBI" id="CHEBI:59789"/>
    </ligand>
</feature>
<dbReference type="KEGG" id="soy:115884915"/>
<dbReference type="PIRSF" id="PIRSF037350">
    <property type="entry name" value="Mtase_ZK1128_prd"/>
    <property type="match status" value="1"/>
</dbReference>
<name>A0A6J2Y992_SITOR</name>
<dbReference type="GeneID" id="115884915"/>
<dbReference type="SUPFAM" id="SSF53335">
    <property type="entry name" value="S-adenosyl-L-methionine-dependent methyltransferases"/>
    <property type="match status" value="1"/>
</dbReference>
<keyword evidence="4 6" id="KW-0949">S-adenosyl-L-methionine</keyword>
<dbReference type="Pfam" id="PF05971">
    <property type="entry name" value="Methyltransf_10"/>
    <property type="match status" value="1"/>
</dbReference>
<proteinExistence type="inferred from homology"/>
<evidence type="ECO:0000256" key="6">
    <source>
        <dbReference type="PIRSR" id="PIRSR037350-1"/>
    </source>
</evidence>
<sequence length="483" mass="55753">MSMNKFMHPRNIYKSPPDFKALAVEFSEFKNHVKLDIAGKTVFDFKDPEALRALSRALLKKDFDLDVEIPKTKLIPTIPLRLNYILWIEDLLEFVERENDIKGIDIGTGASCVYPLMAAKKNKWFLLATETDKDSIACARSNVDKNNLSSFIKVLETTGDTLLTDIIKEDEEYDFCMCNPPFFSSTQELHPFFKSRTRNRPHPKNAFVASVNEVVAKGGEVEFIQKLIAESKVLGDRVKLYTTMVGQKSDLPALKKSLRDINIHSFKEAEFCQGNTTRWGLAWTFLDCDLRKAPDIAKLASKSPIKNKAPLIFELSDTESTPENVLEMTKNMLELFKKLQMTIEEVTRNKLHQRFFVSAYSNTWSHQRRKRRQKLRQSTEEKLTINNNSECEIENTPKSPGKRTIDDICESTTKKLRLSTESDSNQEAVFYKFLFAINCDKNKVYIELNTLDEESNREYLHQILQYIKNNFDKTEDNTSKNTV</sequence>
<gene>
    <name evidence="8" type="primary">LOC115884915</name>
</gene>
<evidence type="ECO:0000313" key="8">
    <source>
        <dbReference type="RefSeq" id="XP_030759500.1"/>
    </source>
</evidence>
<dbReference type="GO" id="GO:0005634">
    <property type="term" value="C:nucleus"/>
    <property type="evidence" value="ECO:0007669"/>
    <property type="project" value="TreeGrafter"/>
</dbReference>
<accession>A0A6J2Y992</accession>
<organism evidence="7 8">
    <name type="scientific">Sitophilus oryzae</name>
    <name type="common">Rice weevil</name>
    <name type="synonym">Curculio oryzae</name>
    <dbReference type="NCBI Taxonomy" id="7048"/>
    <lineage>
        <taxon>Eukaryota</taxon>
        <taxon>Metazoa</taxon>
        <taxon>Ecdysozoa</taxon>
        <taxon>Arthropoda</taxon>
        <taxon>Hexapoda</taxon>
        <taxon>Insecta</taxon>
        <taxon>Pterygota</taxon>
        <taxon>Neoptera</taxon>
        <taxon>Endopterygota</taxon>
        <taxon>Coleoptera</taxon>
        <taxon>Polyphaga</taxon>
        <taxon>Cucujiformia</taxon>
        <taxon>Curculionidae</taxon>
        <taxon>Dryophthorinae</taxon>
        <taxon>Sitophilus</taxon>
    </lineage>
</organism>
<keyword evidence="3 5" id="KW-0808">Transferase</keyword>
<dbReference type="RefSeq" id="XP_030759500.1">
    <property type="nucleotide sequence ID" value="XM_030903640.1"/>
</dbReference>
<evidence type="ECO:0000256" key="3">
    <source>
        <dbReference type="ARBA" id="ARBA00022679"/>
    </source>
</evidence>
<dbReference type="Proteomes" id="UP000504635">
    <property type="component" value="Unplaced"/>
</dbReference>
<reference evidence="8" key="1">
    <citation type="submission" date="2025-08" db="UniProtKB">
        <authorList>
            <consortium name="RefSeq"/>
        </authorList>
    </citation>
    <scope>IDENTIFICATION</scope>
    <source>
        <tissue evidence="8">Gonads</tissue>
    </source>
</reference>
<dbReference type="GO" id="GO:0008168">
    <property type="term" value="F:methyltransferase activity"/>
    <property type="evidence" value="ECO:0007669"/>
    <property type="project" value="UniProtKB-UniRule"/>
</dbReference>
<dbReference type="OrthoDB" id="514248at2759"/>
<evidence type="ECO:0000313" key="7">
    <source>
        <dbReference type="Proteomes" id="UP000504635"/>
    </source>
</evidence>